<evidence type="ECO:0000313" key="1">
    <source>
        <dbReference type="EMBL" id="CAK0891958.1"/>
    </source>
</evidence>
<feature type="non-terminal residue" evidence="1">
    <location>
        <position position="1"/>
    </location>
</feature>
<reference evidence="1" key="1">
    <citation type="submission" date="2023-10" db="EMBL/GenBank/DDBJ databases">
        <authorList>
            <person name="Chen Y."/>
            <person name="Shah S."/>
            <person name="Dougan E. K."/>
            <person name="Thang M."/>
            <person name="Chan C."/>
        </authorList>
    </citation>
    <scope>NUCLEOTIDE SEQUENCE [LARGE SCALE GENOMIC DNA]</scope>
</reference>
<proteinExistence type="predicted"/>
<name>A0ABN9WYI4_9DINO</name>
<dbReference type="Gene3D" id="3.60.10.10">
    <property type="entry name" value="Endonuclease/exonuclease/phosphatase"/>
    <property type="match status" value="1"/>
</dbReference>
<accession>A0ABN9WYI4</accession>
<dbReference type="EMBL" id="CAUYUJ010019541">
    <property type="protein sequence ID" value="CAK0891958.1"/>
    <property type="molecule type" value="Genomic_DNA"/>
</dbReference>
<comment type="caution">
    <text evidence="1">The sequence shown here is derived from an EMBL/GenBank/DDBJ whole genome shotgun (WGS) entry which is preliminary data.</text>
</comment>
<evidence type="ECO:0000313" key="2">
    <source>
        <dbReference type="Proteomes" id="UP001189429"/>
    </source>
</evidence>
<gene>
    <name evidence="1" type="ORF">PCOR1329_LOCUS71737</name>
</gene>
<dbReference type="SUPFAM" id="SSF56219">
    <property type="entry name" value="DNase I-like"/>
    <property type="match status" value="1"/>
</dbReference>
<evidence type="ECO:0008006" key="3">
    <source>
        <dbReference type="Google" id="ProtNLM"/>
    </source>
</evidence>
<protein>
    <recommendedName>
        <fullName evidence="3">Endonuclease/exonuclease/phosphatase domain-containing protein</fullName>
    </recommendedName>
</protein>
<sequence length="136" mass="14740">PGRGSGADSGSVRGARLSHGLSLTPAWPEGALEFTNAVNGFSGVLDHVFVDDRALTVWSRIPGVPLAEVRGHYGGLPNEVYGSDHLAMACDVEWRRHLPFVLHFPRPSSQMPSLTTSLRLCPRTCACTAVLRRRHA</sequence>
<dbReference type="Proteomes" id="UP001189429">
    <property type="component" value="Unassembled WGS sequence"/>
</dbReference>
<organism evidence="1 2">
    <name type="scientific">Prorocentrum cordatum</name>
    <dbReference type="NCBI Taxonomy" id="2364126"/>
    <lineage>
        <taxon>Eukaryota</taxon>
        <taxon>Sar</taxon>
        <taxon>Alveolata</taxon>
        <taxon>Dinophyceae</taxon>
        <taxon>Prorocentrales</taxon>
        <taxon>Prorocentraceae</taxon>
        <taxon>Prorocentrum</taxon>
    </lineage>
</organism>
<keyword evidence="2" id="KW-1185">Reference proteome</keyword>
<dbReference type="InterPro" id="IPR036691">
    <property type="entry name" value="Endo/exonu/phosph_ase_sf"/>
</dbReference>